<dbReference type="EMBL" id="JAESDN010000017">
    <property type="protein sequence ID" value="KAG7040885.1"/>
    <property type="molecule type" value="Genomic_DNA"/>
</dbReference>
<dbReference type="InterPro" id="IPR053187">
    <property type="entry name" value="Notoamide_regulator"/>
</dbReference>
<dbReference type="InterPro" id="IPR004827">
    <property type="entry name" value="bZIP"/>
</dbReference>
<dbReference type="PROSITE" id="PS50048">
    <property type="entry name" value="ZN2_CY6_FUNGAL_2"/>
    <property type="match status" value="1"/>
</dbReference>
<evidence type="ECO:0000256" key="1">
    <source>
        <dbReference type="ARBA" id="ARBA00023242"/>
    </source>
</evidence>
<feature type="domain" description="Zn(2)-C6 fungal-type" evidence="3">
    <location>
        <begin position="795"/>
        <end position="825"/>
    </location>
</feature>
<keyword evidence="1" id="KW-0539">Nucleus</keyword>
<dbReference type="GO" id="GO:0008270">
    <property type="term" value="F:zinc ion binding"/>
    <property type="evidence" value="ECO:0007669"/>
    <property type="project" value="InterPro"/>
</dbReference>
<accession>A0A9P7U5X9</accession>
<dbReference type="PROSITE" id="PS00036">
    <property type="entry name" value="BZIP_BASIC"/>
    <property type="match status" value="1"/>
</dbReference>
<proteinExistence type="predicted"/>
<dbReference type="PROSITE" id="PS00463">
    <property type="entry name" value="ZN2_CY6_FUNGAL_1"/>
    <property type="match status" value="1"/>
</dbReference>
<dbReference type="Gene3D" id="4.10.240.10">
    <property type="entry name" value="Zn(2)-C6 fungal-type DNA-binding domain"/>
    <property type="match status" value="1"/>
</dbReference>
<evidence type="ECO:0000313" key="5">
    <source>
        <dbReference type="EMBL" id="KAG7040885.1"/>
    </source>
</evidence>
<dbReference type="CDD" id="cd00067">
    <property type="entry name" value="GAL4"/>
    <property type="match status" value="1"/>
</dbReference>
<dbReference type="SMART" id="SM00066">
    <property type="entry name" value="GAL4"/>
    <property type="match status" value="1"/>
</dbReference>
<keyword evidence="6" id="KW-1185">Reference proteome</keyword>
<dbReference type="Pfam" id="PF00172">
    <property type="entry name" value="Zn_clus"/>
    <property type="match status" value="1"/>
</dbReference>
<feature type="region of interest" description="Disordered" evidence="2">
    <location>
        <begin position="765"/>
        <end position="789"/>
    </location>
</feature>
<evidence type="ECO:0000313" key="6">
    <source>
        <dbReference type="Proteomes" id="UP000699042"/>
    </source>
</evidence>
<reference evidence="5" key="1">
    <citation type="submission" date="2021-05" db="EMBL/GenBank/DDBJ databases">
        <title>Comparative genomics of three Colletotrichum scovillei strains and genetic complementation revealed genes involved fungal growth and virulence on chili pepper.</title>
        <authorList>
            <person name="Hsieh D.-K."/>
            <person name="Chuang S.-C."/>
            <person name="Chen C.-Y."/>
            <person name="Chao Y.-T."/>
            <person name="Lu M.-Y.J."/>
            <person name="Lee M.-H."/>
            <person name="Shih M.-C."/>
        </authorList>
    </citation>
    <scope>NUCLEOTIDE SEQUENCE</scope>
    <source>
        <strain evidence="5">Coll-153</strain>
    </source>
</reference>
<sequence length="1443" mass="165225">MDPYIEPLPRKLCRLHSSDDEQSQRWSHRDSYGPEVESLPYSGVFLNRMGWIPLGSESQGHYPSSTGNSVVSGFSMIDWPPVFHPNSAHFRTENQINQIDSSQAAHWSTPVETLPSMTAARKHLSEDSTEPDSTEIDGWVAKELPKTTNERFKNKPATLQGAPISEMKSKLTRCYVPTTHSHNVIKTESASQIKKGPYRVKNPAAAKRCREKTKQYEAELVAKEKQVMQDHVYLQSLVTMLKNEVLSLRSQILEHGECQSEAIQRYIIPKHCGVQVGFIVHSMPDAMRSPCLVKYLPLHILIEILTWLDTFADIRSVIVSHRIFWEAFKIGTHTIARSIVARQVPPNILPFAAALIESKQIQPEDHAAVKNVLLRLEARIRGNYFDHEAFFSRLTLPECASLSRYLAATKVLKHDCICESLPAFTSMFQMNHREEISEQEHFRLNRAFLRYQLMCNLFCVANKAGNPLRSQEIYQRFFSIFSPWVNEQLMCVYVYLERKVTDAFDDIAMNDIEWGSTAVDWSENGADSEKIQWHLSRGLPFVLSLLEAKLFDERRELLPLHLEEDWRKVNEPFYNLALMLPENRLPNSISPSRPRATLRSCPIENIRKLSRPSDCIHESELWTPIRFWVAAHGHESVCSVSVNSYSLKNHWDAAYLMWDIEDTGMLKERSDEVLFMEPFFRRAHESWTVDNIVQSEKQRSYIWLAGGRGYWPFLRKDFSRVRGLSDRQKAVLLARFKSEEERGTDHRWDNMAESYLNQSAGSLRRLLPSSRQNSRPTTTSESSLPRPRQNNVSIACNACRKYKTKCSGERPSCRRCITRQCPCAYTTRPADIRRQVSDRHHDNFRGHSTIHEEAIALLRTLPHQQAQELVSRIRSGGDITAIISHIKAGDVLRQMATVPETQYRYVLPYRSEMPQIYAHNNPYMTSLIYEAASLPTETPATCSNDKARPASEHLQSPHAFESLYFKPHHGASVIEPLLYNAKVSWWTSVCDDDVLLRDLLAVFLRCEYQFTAAFQKDLFLEDLIARRTDFCSSLLVNVTLAYACTCYPGFSDRSEYWNTRKLIYRFLAEAKRIWELEASVPRVTTIQAGIIFSVFHNLCGLDEIGQPYRIHSVKLASKLSLFDGGPKDKSKRTQRGWAYAAWALLVAFSFRLHPLLTKPPELPLPDPADDPGWYGEIWLQYPLARSLVPSNLGQVLHARSHFREIMNEFCVGAHSGSSEVGLQLAEVLSERLKSWFNGLPRSLQPRAIVLPAHLQLHMYYHHLTLAIHEPLLGSEKTKSPFLRDVVAKAKMFLGTLTRLYFIRHGFQAMDLFIVIPLMVIGLDCIDLIQSEPQPLDHDLETLRSTLFLVVNGLGNQSHNHFLANALFRVIRGRMRQQELTLLRDTVNESELPDNREKALAQAVRSHWPVGIVKADDDEESHILTHLVETYGALNINASSPPVS</sequence>
<dbReference type="PANTHER" id="PTHR47256">
    <property type="entry name" value="ZN(II)2CYS6 TRANSCRIPTION FACTOR (EUROFUNG)-RELATED"/>
    <property type="match status" value="1"/>
</dbReference>
<dbReference type="InterPro" id="IPR036864">
    <property type="entry name" value="Zn2-C6_fun-type_DNA-bd_sf"/>
</dbReference>
<evidence type="ECO:0000259" key="4">
    <source>
        <dbReference type="PROSITE" id="PS50217"/>
    </source>
</evidence>
<gene>
    <name evidence="5" type="ORF">JMJ77_009989</name>
</gene>
<dbReference type="SUPFAM" id="SSF57959">
    <property type="entry name" value="Leucine zipper domain"/>
    <property type="match status" value="1"/>
</dbReference>
<dbReference type="SUPFAM" id="SSF57701">
    <property type="entry name" value="Zn2/Cys6 DNA-binding domain"/>
    <property type="match status" value="1"/>
</dbReference>
<comment type="caution">
    <text evidence="5">The sequence shown here is derived from an EMBL/GenBank/DDBJ whole genome shotgun (WGS) entry which is preliminary data.</text>
</comment>
<dbReference type="Gene3D" id="1.20.5.170">
    <property type="match status" value="1"/>
</dbReference>
<feature type="compositionally biased region" description="Polar residues" evidence="2">
    <location>
        <begin position="769"/>
        <end position="789"/>
    </location>
</feature>
<name>A0A9P7U5X9_9PEZI</name>
<dbReference type="CDD" id="cd12148">
    <property type="entry name" value="fungal_TF_MHR"/>
    <property type="match status" value="1"/>
</dbReference>
<dbReference type="InterPro" id="IPR001138">
    <property type="entry name" value="Zn2Cys6_DnaBD"/>
</dbReference>
<protein>
    <submittedName>
        <fullName evidence="5">C6 transcription factor</fullName>
    </submittedName>
</protein>
<dbReference type="PANTHER" id="PTHR47256:SF1">
    <property type="entry name" value="ZN(II)2CYS6 TRANSCRIPTION FACTOR (EUROFUNG)"/>
    <property type="match status" value="1"/>
</dbReference>
<dbReference type="PROSITE" id="PS50217">
    <property type="entry name" value="BZIP"/>
    <property type="match status" value="1"/>
</dbReference>
<evidence type="ECO:0000259" key="3">
    <source>
        <dbReference type="PROSITE" id="PS50048"/>
    </source>
</evidence>
<feature type="domain" description="BZIP" evidence="4">
    <location>
        <begin position="192"/>
        <end position="255"/>
    </location>
</feature>
<organism evidence="5 6">
    <name type="scientific">Colletotrichum scovillei</name>
    <dbReference type="NCBI Taxonomy" id="1209932"/>
    <lineage>
        <taxon>Eukaryota</taxon>
        <taxon>Fungi</taxon>
        <taxon>Dikarya</taxon>
        <taxon>Ascomycota</taxon>
        <taxon>Pezizomycotina</taxon>
        <taxon>Sordariomycetes</taxon>
        <taxon>Hypocreomycetidae</taxon>
        <taxon>Glomerellales</taxon>
        <taxon>Glomerellaceae</taxon>
        <taxon>Colletotrichum</taxon>
        <taxon>Colletotrichum acutatum species complex</taxon>
    </lineage>
</organism>
<dbReference type="InterPro" id="IPR046347">
    <property type="entry name" value="bZIP_sf"/>
</dbReference>
<dbReference type="GO" id="GO:0000981">
    <property type="term" value="F:DNA-binding transcription factor activity, RNA polymerase II-specific"/>
    <property type="evidence" value="ECO:0007669"/>
    <property type="project" value="InterPro"/>
</dbReference>
<evidence type="ECO:0000256" key="2">
    <source>
        <dbReference type="SAM" id="MobiDB-lite"/>
    </source>
</evidence>
<dbReference type="Proteomes" id="UP000699042">
    <property type="component" value="Unassembled WGS sequence"/>
</dbReference>
<dbReference type="CDD" id="cd14687">
    <property type="entry name" value="bZIP_ATF2"/>
    <property type="match status" value="1"/>
</dbReference>